<keyword evidence="3" id="KW-1185">Reference proteome</keyword>
<dbReference type="AlphaFoldDB" id="A0A017TGW6"/>
<evidence type="ECO:0000256" key="1">
    <source>
        <dbReference type="SAM" id="SignalP"/>
    </source>
</evidence>
<gene>
    <name evidence="2" type="ORF">CAP_4048</name>
</gene>
<reference evidence="2 3" key="1">
    <citation type="submission" date="2013-05" db="EMBL/GenBank/DDBJ databases">
        <title>Genome assembly of Chondromyces apiculatus DSM 436.</title>
        <authorList>
            <person name="Sharma G."/>
            <person name="Khatri I."/>
            <person name="Kaur C."/>
            <person name="Mayilraj S."/>
            <person name="Subramanian S."/>
        </authorList>
    </citation>
    <scope>NUCLEOTIDE SEQUENCE [LARGE SCALE GENOMIC DNA]</scope>
    <source>
        <strain evidence="2 3">DSM 436</strain>
    </source>
</reference>
<evidence type="ECO:0000313" key="2">
    <source>
        <dbReference type="EMBL" id="EYF08518.1"/>
    </source>
</evidence>
<evidence type="ECO:0000313" key="3">
    <source>
        <dbReference type="Proteomes" id="UP000019678"/>
    </source>
</evidence>
<feature type="chain" id="PRO_5001500574" description="Lipoprotein" evidence="1">
    <location>
        <begin position="25"/>
        <end position="249"/>
    </location>
</feature>
<dbReference type="OrthoDB" id="5501671at2"/>
<dbReference type="Proteomes" id="UP000019678">
    <property type="component" value="Unassembled WGS sequence"/>
</dbReference>
<name>A0A017TGW6_9BACT</name>
<organism evidence="2 3">
    <name type="scientific">Chondromyces apiculatus DSM 436</name>
    <dbReference type="NCBI Taxonomy" id="1192034"/>
    <lineage>
        <taxon>Bacteria</taxon>
        <taxon>Pseudomonadati</taxon>
        <taxon>Myxococcota</taxon>
        <taxon>Polyangia</taxon>
        <taxon>Polyangiales</taxon>
        <taxon>Polyangiaceae</taxon>
        <taxon>Chondromyces</taxon>
    </lineage>
</organism>
<sequence length="249" mass="26335">MKQSTSTLFCRSAALLLVSAVVYAAGCDVEAPTQVEPAHPSNHDVIGQDPDATFGGEDNTFNHAEDLSESGRKTDAEVMAQRLEEGPAPIRTRMHSCTKLPVETLRNVLEDFGVSIDAGADPGQPRTAGQLYRDGQRALGIAEYNARISTPLIASAAGAAKGQDIWMQAASEIIAAMETLPQCMKNGQPVAMFDASNRCNRDAVTCLIARPATDDHVALCNEAVTRASDVDKGKIIAVASLLAAAHTCE</sequence>
<dbReference type="STRING" id="1192034.CAP_4048"/>
<protein>
    <recommendedName>
        <fullName evidence="4">Lipoprotein</fullName>
    </recommendedName>
</protein>
<feature type="signal peptide" evidence="1">
    <location>
        <begin position="1"/>
        <end position="24"/>
    </location>
</feature>
<proteinExistence type="predicted"/>
<evidence type="ECO:0008006" key="4">
    <source>
        <dbReference type="Google" id="ProtNLM"/>
    </source>
</evidence>
<comment type="caution">
    <text evidence="2">The sequence shown here is derived from an EMBL/GenBank/DDBJ whole genome shotgun (WGS) entry which is preliminary data.</text>
</comment>
<dbReference type="EMBL" id="ASRX01000003">
    <property type="protein sequence ID" value="EYF08518.1"/>
    <property type="molecule type" value="Genomic_DNA"/>
</dbReference>
<keyword evidence="1" id="KW-0732">Signal</keyword>
<dbReference type="RefSeq" id="WP_044235540.1">
    <property type="nucleotide sequence ID" value="NZ_ASRX01000003.1"/>
</dbReference>
<accession>A0A017TGW6</accession>